<comment type="caution">
    <text evidence="2">The sequence shown here is derived from an EMBL/GenBank/DDBJ whole genome shotgun (WGS) entry which is preliminary data.</text>
</comment>
<dbReference type="Proteomes" id="UP001461498">
    <property type="component" value="Unassembled WGS sequence"/>
</dbReference>
<reference evidence="2 3" key="1">
    <citation type="submission" date="2022-12" db="EMBL/GenBank/DDBJ databases">
        <title>Chromosome-level genome assembly of true bugs.</title>
        <authorList>
            <person name="Ma L."/>
            <person name="Li H."/>
        </authorList>
    </citation>
    <scope>NUCLEOTIDE SEQUENCE [LARGE SCALE GENOMIC DNA]</scope>
    <source>
        <strain evidence="2">Lab_2022b</strain>
    </source>
</reference>
<sequence length="236" mass="28261">MDSKKLKNPFGNCEECNKKNFSYKEYETKELSEEEREVIKWKRRWALEDMKEKTRDTAHPYHKFYQTLYEKLEQLHLVVDPETKDYLLEQEIKSKHPPKPSEVLLKPEKVNIKPLSGKSRSFSLEKVFKSDEELEKMKSQGLTPFKYNLTDRTDEGGVQGKSIESAYKEYFEKILPKFEEIKHDRKAFEEFKIEYLTKGPLVDDYNKTLSEAETYLKESEKLIEKINERRKLKKNK</sequence>
<proteinExistence type="predicted"/>
<protein>
    <submittedName>
        <fullName evidence="2">Uncharacterized protein</fullName>
    </submittedName>
</protein>
<dbReference type="EMBL" id="JAPXFL010000008">
    <property type="protein sequence ID" value="KAK9502219.1"/>
    <property type="molecule type" value="Genomic_DNA"/>
</dbReference>
<accession>A0AAW1CUA9</accession>
<organism evidence="2 3">
    <name type="scientific">Rhynocoris fuscipes</name>
    <dbReference type="NCBI Taxonomy" id="488301"/>
    <lineage>
        <taxon>Eukaryota</taxon>
        <taxon>Metazoa</taxon>
        <taxon>Ecdysozoa</taxon>
        <taxon>Arthropoda</taxon>
        <taxon>Hexapoda</taxon>
        <taxon>Insecta</taxon>
        <taxon>Pterygota</taxon>
        <taxon>Neoptera</taxon>
        <taxon>Paraneoptera</taxon>
        <taxon>Hemiptera</taxon>
        <taxon>Heteroptera</taxon>
        <taxon>Panheteroptera</taxon>
        <taxon>Cimicomorpha</taxon>
        <taxon>Reduviidae</taxon>
        <taxon>Harpactorinae</taxon>
        <taxon>Harpactorini</taxon>
        <taxon>Rhynocoris</taxon>
    </lineage>
</organism>
<dbReference type="AlphaFoldDB" id="A0AAW1CUA9"/>
<evidence type="ECO:0000313" key="2">
    <source>
        <dbReference type="EMBL" id="KAK9502219.1"/>
    </source>
</evidence>
<evidence type="ECO:0000313" key="3">
    <source>
        <dbReference type="Proteomes" id="UP001461498"/>
    </source>
</evidence>
<evidence type="ECO:0000256" key="1">
    <source>
        <dbReference type="SAM" id="Coils"/>
    </source>
</evidence>
<name>A0AAW1CUA9_9HEMI</name>
<gene>
    <name evidence="2" type="ORF">O3M35_011027</name>
</gene>
<feature type="coiled-coil region" evidence="1">
    <location>
        <begin position="202"/>
        <end position="236"/>
    </location>
</feature>
<keyword evidence="3" id="KW-1185">Reference proteome</keyword>
<keyword evidence="1" id="KW-0175">Coiled coil</keyword>